<dbReference type="Pfam" id="PF00808">
    <property type="entry name" value="CBFD_NFYB_HMF"/>
    <property type="match status" value="1"/>
</dbReference>
<keyword evidence="2" id="KW-0597">Phosphoprotein</keyword>
<proteinExistence type="evidence at transcript level"/>
<accession>C1BPJ2</accession>
<keyword evidence="6" id="KW-0175">Coiled coil</keyword>
<evidence type="ECO:0000256" key="1">
    <source>
        <dbReference type="ARBA" id="ARBA00004123"/>
    </source>
</evidence>
<dbReference type="GO" id="GO:0008623">
    <property type="term" value="C:CHRAC"/>
    <property type="evidence" value="ECO:0007669"/>
    <property type="project" value="TreeGrafter"/>
</dbReference>
<dbReference type="PANTHER" id="PTHR10252">
    <property type="entry name" value="HISTONE-LIKE TRANSCRIPTION FACTOR CCAAT-RELATED"/>
    <property type="match status" value="1"/>
</dbReference>
<dbReference type="GO" id="GO:0003677">
    <property type="term" value="F:DNA binding"/>
    <property type="evidence" value="ECO:0007669"/>
    <property type="project" value="UniProtKB-KW"/>
</dbReference>
<evidence type="ECO:0000256" key="2">
    <source>
        <dbReference type="ARBA" id="ARBA00022553"/>
    </source>
</evidence>
<dbReference type="EMBL" id="BT076521">
    <property type="protein sequence ID" value="ACO10945.1"/>
    <property type="molecule type" value="mRNA"/>
</dbReference>
<feature type="domain" description="Transcription factor CBF/NF-Y/archaeal histone" evidence="13">
    <location>
        <begin position="19"/>
        <end position="79"/>
    </location>
</feature>
<dbReference type="GO" id="GO:0006338">
    <property type="term" value="P:chromatin remodeling"/>
    <property type="evidence" value="ECO:0007669"/>
    <property type="project" value="TreeGrafter"/>
</dbReference>
<gene>
    <name evidence="14" type="primary">CHRC1</name>
</gene>
<evidence type="ECO:0000256" key="9">
    <source>
        <dbReference type="ARBA" id="ARBA00059032"/>
    </source>
</evidence>
<keyword evidence="7" id="KW-0238">DNA-binding</keyword>
<evidence type="ECO:0000256" key="3">
    <source>
        <dbReference type="ARBA" id="ARBA00022679"/>
    </source>
</evidence>
<keyword evidence="4" id="KW-0548">Nucleotidyltransferase</keyword>
<evidence type="ECO:0000256" key="8">
    <source>
        <dbReference type="ARBA" id="ARBA00023242"/>
    </source>
</evidence>
<dbReference type="GO" id="GO:0046982">
    <property type="term" value="F:protein heterodimerization activity"/>
    <property type="evidence" value="ECO:0007669"/>
    <property type="project" value="InterPro"/>
</dbReference>
<comment type="subcellular location">
    <subcellularLocation>
        <location evidence="1">Nucleus</location>
    </subcellularLocation>
</comment>
<dbReference type="Gene3D" id="1.10.20.10">
    <property type="entry name" value="Histone, subunit A"/>
    <property type="match status" value="1"/>
</dbReference>
<keyword evidence="5" id="KW-0007">Acetylation</keyword>
<keyword evidence="8" id="KW-0539">Nucleus</keyword>
<evidence type="ECO:0000256" key="4">
    <source>
        <dbReference type="ARBA" id="ARBA00022695"/>
    </source>
</evidence>
<evidence type="ECO:0000256" key="7">
    <source>
        <dbReference type="ARBA" id="ARBA00023125"/>
    </source>
</evidence>
<sequence length="121" mass="13732">MTTSNTNSPSASVARKDLSLPMTRVRTIMKSSPDIDNISQESLYLITKATEYFIIYLTKLSQKNGGKENSLDYEDLSQVVQRKAALEFLQDIIPKKIKFSEYLELLKKEPPVQEGDDDDVL</sequence>
<evidence type="ECO:0000256" key="10">
    <source>
        <dbReference type="ARBA" id="ARBA00062516"/>
    </source>
</evidence>
<evidence type="ECO:0000256" key="12">
    <source>
        <dbReference type="ARBA" id="ARBA00083235"/>
    </source>
</evidence>
<evidence type="ECO:0000313" key="14">
    <source>
        <dbReference type="EMBL" id="ACO10945.1"/>
    </source>
</evidence>
<keyword evidence="3" id="KW-0808">Transferase</keyword>
<dbReference type="InterPro" id="IPR003958">
    <property type="entry name" value="CBFA_NFYB_domain"/>
</dbReference>
<dbReference type="FunFam" id="1.10.20.10:FF:000048">
    <property type="entry name" value="Chromatin accessibility complex subunit 1"/>
    <property type="match status" value="1"/>
</dbReference>
<dbReference type="InterPro" id="IPR050568">
    <property type="entry name" value="Transcr_DNA_Rep_Reg"/>
</dbReference>
<dbReference type="SUPFAM" id="SSF47113">
    <property type="entry name" value="Histone-fold"/>
    <property type="match status" value="1"/>
</dbReference>
<evidence type="ECO:0000256" key="5">
    <source>
        <dbReference type="ARBA" id="ARBA00022990"/>
    </source>
</evidence>
<name>C1BPJ2_CALRO</name>
<dbReference type="InterPro" id="IPR009072">
    <property type="entry name" value="Histone-fold"/>
</dbReference>
<comment type="function">
    <text evidence="9">Forms a complex with DNA polymerase epsilon subunit POLE3 and binds naked DNA, which is then incorporated into chromatin, aided by the nucleosome remodeling activity of ISWI/SNF2H and ACF1. Does not enhance nucleosome sliding activity of the ACF-5 ISWI chromatin remodeling complex.</text>
</comment>
<evidence type="ECO:0000256" key="11">
    <source>
        <dbReference type="ARBA" id="ARBA00071805"/>
    </source>
</evidence>
<organism evidence="14">
    <name type="scientific">Caligus rogercresseyi</name>
    <name type="common">Sea louse</name>
    <dbReference type="NCBI Taxonomy" id="217165"/>
    <lineage>
        <taxon>Eukaryota</taxon>
        <taxon>Metazoa</taxon>
        <taxon>Ecdysozoa</taxon>
        <taxon>Arthropoda</taxon>
        <taxon>Crustacea</taxon>
        <taxon>Multicrustacea</taxon>
        <taxon>Hexanauplia</taxon>
        <taxon>Copepoda</taxon>
        <taxon>Siphonostomatoida</taxon>
        <taxon>Caligidae</taxon>
        <taxon>Caligus</taxon>
    </lineage>
</organism>
<dbReference type="PANTHER" id="PTHR10252:SF54">
    <property type="entry name" value="CHROMATIN ACCESSIBILITY COMPLEX PROTEIN 1"/>
    <property type="match status" value="1"/>
</dbReference>
<dbReference type="GO" id="GO:0016779">
    <property type="term" value="F:nucleotidyltransferase activity"/>
    <property type="evidence" value="ECO:0007669"/>
    <property type="project" value="UniProtKB-KW"/>
</dbReference>
<reference evidence="14" key="1">
    <citation type="submission" date="2009-03" db="EMBL/GenBank/DDBJ databases">
        <title>Caligus rogercresseyi ESTs and full-length cDNAs.</title>
        <authorList>
            <person name="Yasuike M."/>
            <person name="von Schalburg K."/>
            <person name="Cooper G."/>
            <person name="Leong J."/>
            <person name="Jones S.R.M."/>
            <person name="Koop B.F."/>
        </authorList>
    </citation>
    <scope>NUCLEOTIDE SEQUENCE</scope>
    <source>
        <tissue evidence="14">Whole tissue</tissue>
    </source>
</reference>
<protein>
    <recommendedName>
        <fullName evidence="11">Chromatin accessibility complex protein 1</fullName>
    </recommendedName>
    <alternativeName>
        <fullName evidence="12">DNA polymerase epsilon subunit p15</fullName>
    </alternativeName>
</protein>
<comment type="subunit">
    <text evidence="10">Heterodimer with POLE3; binds to DNA. Component of the CHRAC ISWI chromatin remodeling complex at least composed of SMARCA5/SNF2H, BAZ1A/ACF1, CHRAC1 and POLE3; the complex preferentially binds DNA through the CHRAC1-POLE3 heterodimer and possesses ATP-dependent nucleosome-remodeling activity. Within the complex, the heterodimer with POLE3 interacts with SMARCA5/SNF2H; the interaction is direct and enhances nucleosome sliding activity by the SMARCA5/SNF2H and BAZ1A/ACF1 interaction. Within the complex, the heterodimer with POLE3 interacts with BAZ1A/ACF1; the interactions are direct.</text>
</comment>
<dbReference type="CDD" id="cd22924">
    <property type="entry name" value="HFD_CHRAC1-like"/>
    <property type="match status" value="1"/>
</dbReference>
<evidence type="ECO:0000259" key="13">
    <source>
        <dbReference type="Pfam" id="PF00808"/>
    </source>
</evidence>
<dbReference type="GO" id="GO:0006261">
    <property type="term" value="P:DNA-templated DNA replication"/>
    <property type="evidence" value="ECO:0007669"/>
    <property type="project" value="TreeGrafter"/>
</dbReference>
<dbReference type="AlphaFoldDB" id="C1BPJ2"/>
<evidence type="ECO:0000256" key="6">
    <source>
        <dbReference type="ARBA" id="ARBA00023054"/>
    </source>
</evidence>